<evidence type="ECO:0000259" key="1">
    <source>
        <dbReference type="PROSITE" id="PS51015"/>
    </source>
</evidence>
<dbReference type="PROSITE" id="PS51015">
    <property type="entry name" value="YDG"/>
    <property type="match status" value="1"/>
</dbReference>
<dbReference type="GO" id="GO:0061630">
    <property type="term" value="F:ubiquitin protein ligase activity"/>
    <property type="evidence" value="ECO:0007669"/>
    <property type="project" value="TreeGrafter"/>
</dbReference>
<dbReference type="SMART" id="SM00466">
    <property type="entry name" value="SRA"/>
    <property type="match status" value="1"/>
</dbReference>
<dbReference type="Gene3D" id="1.10.30.50">
    <property type="match status" value="1"/>
</dbReference>
<dbReference type="Pfam" id="PF13391">
    <property type="entry name" value="HNH_2"/>
    <property type="match status" value="1"/>
</dbReference>
<dbReference type="Proteomes" id="UP000054770">
    <property type="component" value="Unassembled WGS sequence"/>
</dbReference>
<dbReference type="CDD" id="cd00085">
    <property type="entry name" value="HNHc"/>
    <property type="match status" value="1"/>
</dbReference>
<organism evidence="2 3">
    <name type="scientific">Caballeronia choica</name>
    <dbReference type="NCBI Taxonomy" id="326476"/>
    <lineage>
        <taxon>Bacteria</taxon>
        <taxon>Pseudomonadati</taxon>
        <taxon>Pseudomonadota</taxon>
        <taxon>Betaproteobacteria</taxon>
        <taxon>Burkholderiales</taxon>
        <taxon>Burkholderiaceae</taxon>
        <taxon>Caballeronia</taxon>
    </lineage>
</organism>
<dbReference type="EMBL" id="FCON02000169">
    <property type="protein sequence ID" value="SAL84790.1"/>
    <property type="molecule type" value="Genomic_DNA"/>
</dbReference>
<accession>A0A158KW20</accession>
<dbReference type="Gene3D" id="2.30.280.10">
    <property type="entry name" value="SRA-YDG"/>
    <property type="match status" value="1"/>
</dbReference>
<dbReference type="Pfam" id="PF02182">
    <property type="entry name" value="SAD_SRA"/>
    <property type="match status" value="1"/>
</dbReference>
<sequence>MGTEFPSYAALYAAGIHNHTQAGISGSSKQGADSIVVSGGYQDDQDFGNEIIYTGHGGRDSAGRHVDDQKLERGNLALVVNEIEGLPLRVIRGADQTNPFAPAEGYRYDGLFRVDSHWCDVGKAGFKVWRYRLLKIGDESPTQEDHTPGAPYEGDNAQTHRLTTSVQRIVRDTKQAKMLKWYYRHTCQVCGIRIAVAGAHYIEAAHIRPLGKPHDGPDTTDNIICLCPNHHIMFDLGAFSISDDYALIGIEGKLSVRDGHKINSEHLAYHRERFLSRFESRG</sequence>
<dbReference type="GO" id="GO:0016567">
    <property type="term" value="P:protein ubiquitination"/>
    <property type="evidence" value="ECO:0007669"/>
    <property type="project" value="TreeGrafter"/>
</dbReference>
<dbReference type="SMART" id="SM00507">
    <property type="entry name" value="HNHc"/>
    <property type="match status" value="1"/>
</dbReference>
<dbReference type="InterPro" id="IPR045134">
    <property type="entry name" value="UHRF1/2-like"/>
</dbReference>
<dbReference type="InterPro" id="IPR003615">
    <property type="entry name" value="HNH_nuc"/>
</dbReference>
<reference evidence="2" key="1">
    <citation type="submission" date="2016-01" db="EMBL/GenBank/DDBJ databases">
        <authorList>
            <person name="Peeters C."/>
        </authorList>
    </citation>
    <scope>NUCLEOTIDE SEQUENCE [LARGE SCALE GENOMIC DNA]</scope>
    <source>
        <strain evidence="2">LMG 22940</strain>
    </source>
</reference>
<dbReference type="SUPFAM" id="SSF88697">
    <property type="entry name" value="PUA domain-like"/>
    <property type="match status" value="1"/>
</dbReference>
<name>A0A158KW20_9BURK</name>
<dbReference type="InterPro" id="IPR003105">
    <property type="entry name" value="SRA_YDG"/>
</dbReference>
<dbReference type="PANTHER" id="PTHR14140">
    <property type="entry name" value="E3 UBIQUITIN-PROTEIN LIGASE UHRF-RELATED"/>
    <property type="match status" value="1"/>
</dbReference>
<dbReference type="InterPro" id="IPR015947">
    <property type="entry name" value="PUA-like_sf"/>
</dbReference>
<feature type="domain" description="YDG" evidence="1">
    <location>
        <begin position="1"/>
        <end position="135"/>
    </location>
</feature>
<comment type="caution">
    <text evidence="2">The sequence shown here is derived from an EMBL/GenBank/DDBJ whole genome shotgun (WGS) entry which is preliminary data.</text>
</comment>
<dbReference type="GO" id="GO:0044027">
    <property type="term" value="P:negative regulation of gene expression via chromosomal CpG island methylation"/>
    <property type="evidence" value="ECO:0007669"/>
    <property type="project" value="TreeGrafter"/>
</dbReference>
<evidence type="ECO:0000313" key="2">
    <source>
        <dbReference type="EMBL" id="SAL84790.1"/>
    </source>
</evidence>
<protein>
    <submittedName>
        <fullName evidence="2">YDG/SRA domain protein</fullName>
    </submittedName>
</protein>
<proteinExistence type="predicted"/>
<gene>
    <name evidence="2" type="ORF">AWB68_07443</name>
</gene>
<evidence type="ECO:0000313" key="3">
    <source>
        <dbReference type="Proteomes" id="UP000054770"/>
    </source>
</evidence>
<dbReference type="InterPro" id="IPR036987">
    <property type="entry name" value="SRA-YDG_sf"/>
</dbReference>
<dbReference type="AlphaFoldDB" id="A0A158KW20"/>
<dbReference type="PANTHER" id="PTHR14140:SF27">
    <property type="entry name" value="OS04G0289800 PROTEIN"/>
    <property type="match status" value="1"/>
</dbReference>
<keyword evidence="3" id="KW-1185">Reference proteome</keyword>